<proteinExistence type="predicted"/>
<accession>A0A382UCV4</accession>
<reference evidence="1" key="1">
    <citation type="submission" date="2018-05" db="EMBL/GenBank/DDBJ databases">
        <authorList>
            <person name="Lanie J.A."/>
            <person name="Ng W.-L."/>
            <person name="Kazmierczak K.M."/>
            <person name="Andrzejewski T.M."/>
            <person name="Davidsen T.M."/>
            <person name="Wayne K.J."/>
            <person name="Tettelin H."/>
            <person name="Glass J.I."/>
            <person name="Rusch D."/>
            <person name="Podicherti R."/>
            <person name="Tsui H.-C.T."/>
            <person name="Winkler M.E."/>
        </authorList>
    </citation>
    <scope>NUCLEOTIDE SEQUENCE</scope>
</reference>
<evidence type="ECO:0000313" key="1">
    <source>
        <dbReference type="EMBL" id="SVD31867.1"/>
    </source>
</evidence>
<name>A0A382UCV4_9ZZZZ</name>
<organism evidence="1">
    <name type="scientific">marine metagenome</name>
    <dbReference type="NCBI Taxonomy" id="408172"/>
    <lineage>
        <taxon>unclassified sequences</taxon>
        <taxon>metagenomes</taxon>
        <taxon>ecological metagenomes</taxon>
    </lineage>
</organism>
<sequence length="28" mass="3125">MITLLDVINYTADDGQNDNTTLMAVRII</sequence>
<protein>
    <submittedName>
        <fullName evidence="1">Uncharacterized protein</fullName>
    </submittedName>
</protein>
<dbReference type="EMBL" id="UINC01143126">
    <property type="protein sequence ID" value="SVD31867.1"/>
    <property type="molecule type" value="Genomic_DNA"/>
</dbReference>
<dbReference type="AlphaFoldDB" id="A0A382UCV4"/>
<gene>
    <name evidence="1" type="ORF">METZ01_LOCUS384721</name>
</gene>